<reference evidence="18 20" key="1">
    <citation type="journal article" date="2016" name="Int. J. Syst. Evol. Microbiol.">
        <title>Methanosarcina flavescens sp. nov., a methanogenic archaeon isolated from a full-scale anaerobic digester.</title>
        <authorList>
            <person name="Kern T."/>
            <person name="Fischer M.A."/>
            <person name="Deppenmeier U."/>
            <person name="Schmitz R.A."/>
            <person name="Rother M."/>
        </authorList>
    </citation>
    <scope>NUCLEOTIDE SEQUENCE [LARGE SCALE GENOMIC DNA]</scope>
    <source>
        <strain evidence="18 20">E03.2</strain>
    </source>
</reference>
<keyword evidence="6" id="KW-0597">Phosphoprotein</keyword>
<evidence type="ECO:0000256" key="5">
    <source>
        <dbReference type="ARBA" id="ARBA00022519"/>
    </source>
</evidence>
<keyword evidence="10" id="KW-0547">Nucleotide-binding</keyword>
<evidence type="ECO:0000259" key="15">
    <source>
        <dbReference type="PROSITE" id="PS50109"/>
    </source>
</evidence>
<dbReference type="Pfam" id="PF00989">
    <property type="entry name" value="PAS"/>
    <property type="match status" value="1"/>
</dbReference>
<dbReference type="Pfam" id="PF08448">
    <property type="entry name" value="PAS_4"/>
    <property type="match status" value="1"/>
</dbReference>
<dbReference type="SUPFAM" id="SSF55874">
    <property type="entry name" value="ATPase domain of HSP90 chaperone/DNA topoisomerase II/histidine kinase"/>
    <property type="match status" value="1"/>
</dbReference>
<evidence type="ECO:0000256" key="10">
    <source>
        <dbReference type="ARBA" id="ARBA00022741"/>
    </source>
</evidence>
<dbReference type="InterPro" id="IPR036097">
    <property type="entry name" value="HisK_dim/P_sf"/>
</dbReference>
<evidence type="ECO:0000313" key="21">
    <source>
        <dbReference type="Proteomes" id="UP000585579"/>
    </source>
</evidence>
<dbReference type="Pfam" id="PF13188">
    <property type="entry name" value="PAS_8"/>
    <property type="match status" value="1"/>
</dbReference>
<dbReference type="InterPro" id="IPR000700">
    <property type="entry name" value="PAS-assoc_C"/>
</dbReference>
<evidence type="ECO:0000256" key="7">
    <source>
        <dbReference type="ARBA" id="ARBA00022679"/>
    </source>
</evidence>
<evidence type="ECO:0000256" key="4">
    <source>
        <dbReference type="ARBA" id="ARBA00022475"/>
    </source>
</evidence>
<dbReference type="GO" id="GO:0000155">
    <property type="term" value="F:phosphorelay sensor kinase activity"/>
    <property type="evidence" value="ECO:0007669"/>
    <property type="project" value="InterPro"/>
</dbReference>
<dbReference type="OrthoDB" id="141807at2157"/>
<feature type="domain" description="PAC" evidence="17">
    <location>
        <begin position="819"/>
        <end position="871"/>
    </location>
</feature>
<accession>A0A660HTR1</accession>
<feature type="domain" description="PAC" evidence="17">
    <location>
        <begin position="943"/>
        <end position="995"/>
    </location>
</feature>
<dbReference type="PRINTS" id="PR00344">
    <property type="entry name" value="BCTRLSENSOR"/>
</dbReference>
<dbReference type="InterPro" id="IPR013655">
    <property type="entry name" value="PAS_fold_3"/>
</dbReference>
<dbReference type="NCBIfam" id="TIGR00229">
    <property type="entry name" value="sensory_box"/>
    <property type="match status" value="5"/>
</dbReference>
<keyword evidence="7" id="KW-0808">Transferase</keyword>
<feature type="domain" description="Histidine kinase" evidence="15">
    <location>
        <begin position="1137"/>
        <end position="1350"/>
    </location>
</feature>
<protein>
    <recommendedName>
        <fullName evidence="3">histidine kinase</fullName>
        <ecNumber evidence="3">2.7.13.3</ecNumber>
    </recommendedName>
</protein>
<dbReference type="EC" id="2.7.13.3" evidence="3"/>
<dbReference type="GO" id="GO:0000166">
    <property type="term" value="F:nucleotide binding"/>
    <property type="evidence" value="ECO:0007669"/>
    <property type="project" value="UniProtKB-KW"/>
</dbReference>
<dbReference type="Proteomes" id="UP000585579">
    <property type="component" value="Unassembled WGS sequence"/>
</dbReference>
<evidence type="ECO:0000256" key="13">
    <source>
        <dbReference type="ARBA" id="ARBA00023136"/>
    </source>
</evidence>
<dbReference type="SMART" id="SM00091">
    <property type="entry name" value="PAS"/>
    <property type="match status" value="6"/>
</dbReference>
<evidence type="ECO:0000313" key="18">
    <source>
        <dbReference type="EMBL" id="AYK15730.1"/>
    </source>
</evidence>
<keyword evidence="4" id="KW-1003">Cell membrane</keyword>
<dbReference type="RefSeq" id="WP_054299292.1">
    <property type="nucleotide sequence ID" value="NZ_CP032683.1"/>
</dbReference>
<evidence type="ECO:0000256" key="8">
    <source>
        <dbReference type="ARBA" id="ARBA00022692"/>
    </source>
</evidence>
<dbReference type="FunFam" id="2.10.70.100:FF:000001">
    <property type="entry name" value="Sensory transduction histidine kinase"/>
    <property type="match status" value="1"/>
</dbReference>
<keyword evidence="5" id="KW-0997">Cell inner membrane</keyword>
<evidence type="ECO:0000256" key="14">
    <source>
        <dbReference type="SAM" id="Coils"/>
    </source>
</evidence>
<dbReference type="CDD" id="cd00130">
    <property type="entry name" value="PAS"/>
    <property type="match status" value="5"/>
</dbReference>
<keyword evidence="11" id="KW-0418">Kinase</keyword>
<evidence type="ECO:0000256" key="2">
    <source>
        <dbReference type="ARBA" id="ARBA00004429"/>
    </source>
</evidence>
<evidence type="ECO:0000259" key="16">
    <source>
        <dbReference type="PROSITE" id="PS50112"/>
    </source>
</evidence>
<evidence type="ECO:0000256" key="11">
    <source>
        <dbReference type="ARBA" id="ARBA00022777"/>
    </source>
</evidence>
<comment type="subcellular location">
    <subcellularLocation>
        <location evidence="2">Cell inner membrane</location>
        <topology evidence="2">Multi-pass membrane protein</topology>
    </subcellularLocation>
</comment>
<dbReference type="CDD" id="cd16921">
    <property type="entry name" value="HATPase_FilI-like"/>
    <property type="match status" value="1"/>
</dbReference>
<dbReference type="Pfam" id="PF08447">
    <property type="entry name" value="PAS_3"/>
    <property type="match status" value="1"/>
</dbReference>
<feature type="coiled-coil region" evidence="14">
    <location>
        <begin position="313"/>
        <end position="361"/>
    </location>
</feature>
<feature type="domain" description="PAS" evidence="16">
    <location>
        <begin position="996"/>
        <end position="1068"/>
    </location>
</feature>
<evidence type="ECO:0000259" key="17">
    <source>
        <dbReference type="PROSITE" id="PS50113"/>
    </source>
</evidence>
<dbReference type="InterPro" id="IPR000014">
    <property type="entry name" value="PAS"/>
</dbReference>
<evidence type="ECO:0000256" key="1">
    <source>
        <dbReference type="ARBA" id="ARBA00000085"/>
    </source>
</evidence>
<feature type="domain" description="PAS" evidence="16">
    <location>
        <begin position="207"/>
        <end position="251"/>
    </location>
</feature>
<keyword evidence="13" id="KW-0472">Membrane</keyword>
<dbReference type="FunFam" id="3.30.565.10:FF:000006">
    <property type="entry name" value="Sensor histidine kinase WalK"/>
    <property type="match status" value="1"/>
</dbReference>
<reference evidence="19 21" key="3">
    <citation type="journal article" date="2020" name="Biotechnol. Biofuels">
        <title>New insights from the biogas microbiome by comprehensive genome-resolved metagenomics of nearly 1600 species originating from multiple anaerobic digesters.</title>
        <authorList>
            <person name="Campanaro S."/>
            <person name="Treu L."/>
            <person name="Rodriguez-R L.M."/>
            <person name="Kovalovszki A."/>
            <person name="Ziels R.M."/>
            <person name="Maus I."/>
            <person name="Zhu X."/>
            <person name="Kougias P.G."/>
            <person name="Basile A."/>
            <person name="Luo G."/>
            <person name="Schluter A."/>
            <person name="Konstantinidis K.T."/>
            <person name="Angelidaki I."/>
        </authorList>
    </citation>
    <scope>NUCLEOTIDE SEQUENCE [LARGE SCALE GENOMIC DNA]</scope>
    <source>
        <strain evidence="19">AS22ysBPME_46</strain>
    </source>
</reference>
<dbReference type="InterPro" id="IPR013767">
    <property type="entry name" value="PAS_fold"/>
</dbReference>
<dbReference type="SMART" id="SM00387">
    <property type="entry name" value="HATPase_c"/>
    <property type="match status" value="1"/>
</dbReference>
<dbReference type="Gene3D" id="1.10.287.130">
    <property type="match status" value="1"/>
</dbReference>
<dbReference type="Gene3D" id="1.20.120.1640">
    <property type="match status" value="1"/>
</dbReference>
<keyword evidence="20" id="KW-1185">Reference proteome</keyword>
<keyword evidence="12" id="KW-1133">Transmembrane helix</keyword>
<dbReference type="InterPro" id="IPR052162">
    <property type="entry name" value="Sensor_kinase/Photoreceptor"/>
</dbReference>
<dbReference type="EMBL" id="JAAYQL010000018">
    <property type="protein sequence ID" value="NLK31850.1"/>
    <property type="molecule type" value="Genomic_DNA"/>
</dbReference>
<feature type="coiled-coil region" evidence="14">
    <location>
        <begin position="718"/>
        <end position="755"/>
    </location>
</feature>
<dbReference type="InterPro" id="IPR036890">
    <property type="entry name" value="HATPase_C_sf"/>
</dbReference>
<dbReference type="Gene3D" id="3.30.565.10">
    <property type="entry name" value="Histidine kinase-like ATPase, C-terminal domain"/>
    <property type="match status" value="1"/>
</dbReference>
<dbReference type="Gene3D" id="2.10.70.100">
    <property type="match status" value="1"/>
</dbReference>
<dbReference type="GeneID" id="53688748"/>
<comment type="catalytic activity">
    <reaction evidence="1">
        <text>ATP + protein L-histidine = ADP + protein N-phospho-L-histidine.</text>
        <dbReference type="EC" id="2.7.13.3"/>
    </reaction>
</comment>
<evidence type="ECO:0000256" key="9">
    <source>
        <dbReference type="ARBA" id="ARBA00022737"/>
    </source>
</evidence>
<dbReference type="SMART" id="SM00086">
    <property type="entry name" value="PAC"/>
    <property type="match status" value="4"/>
</dbReference>
<evidence type="ECO:0000313" key="20">
    <source>
        <dbReference type="Proteomes" id="UP000053087"/>
    </source>
</evidence>
<dbReference type="Gene3D" id="3.30.450.20">
    <property type="entry name" value="PAS domain"/>
    <property type="match status" value="6"/>
</dbReference>
<dbReference type="CDD" id="cd00082">
    <property type="entry name" value="HisKA"/>
    <property type="match status" value="1"/>
</dbReference>
<feature type="domain" description="PAS" evidence="16">
    <location>
        <begin position="872"/>
        <end position="927"/>
    </location>
</feature>
<dbReference type="SMART" id="SM00388">
    <property type="entry name" value="HisKA"/>
    <property type="match status" value="1"/>
</dbReference>
<dbReference type="Pfam" id="PF13426">
    <property type="entry name" value="PAS_9"/>
    <property type="match status" value="2"/>
</dbReference>
<evidence type="ECO:0000313" key="19">
    <source>
        <dbReference type="EMBL" id="NLK31850.1"/>
    </source>
</evidence>
<name>A0A660HTR1_9EURY</name>
<dbReference type="Pfam" id="PF02518">
    <property type="entry name" value="HATPase_c"/>
    <property type="match status" value="1"/>
</dbReference>
<evidence type="ECO:0000256" key="6">
    <source>
        <dbReference type="ARBA" id="ARBA00022553"/>
    </source>
</evidence>
<dbReference type="Pfam" id="PF00512">
    <property type="entry name" value="HisKA"/>
    <property type="match status" value="1"/>
</dbReference>
<evidence type="ECO:0000256" key="12">
    <source>
        <dbReference type="ARBA" id="ARBA00022989"/>
    </source>
</evidence>
<dbReference type="InterPro" id="IPR005467">
    <property type="entry name" value="His_kinase_dom"/>
</dbReference>
<dbReference type="PANTHER" id="PTHR43304">
    <property type="entry name" value="PHYTOCHROME-LIKE PROTEIN CPH1"/>
    <property type="match status" value="1"/>
</dbReference>
<proteinExistence type="predicted"/>
<feature type="domain" description="PAC" evidence="17">
    <location>
        <begin position="276"/>
        <end position="329"/>
    </location>
</feature>
<dbReference type="InterPro" id="IPR025847">
    <property type="entry name" value="MEDS_domain"/>
</dbReference>
<dbReference type="PROSITE" id="PS50109">
    <property type="entry name" value="HIS_KIN"/>
    <property type="match status" value="1"/>
</dbReference>
<dbReference type="PROSITE" id="PS50113">
    <property type="entry name" value="PAC"/>
    <property type="match status" value="4"/>
</dbReference>
<feature type="domain" description="PAC" evidence="17">
    <location>
        <begin position="1067"/>
        <end position="1119"/>
    </location>
</feature>
<dbReference type="KEGG" id="mfz:AOB57_011495"/>
<dbReference type="InterPro" id="IPR001610">
    <property type="entry name" value="PAC"/>
</dbReference>
<dbReference type="FunFam" id="3.30.450.20:FF:000088">
    <property type="entry name" value="Sensory transduction histidine kinase"/>
    <property type="match status" value="1"/>
</dbReference>
<dbReference type="PROSITE" id="PS50112">
    <property type="entry name" value="PAS"/>
    <property type="match status" value="5"/>
</dbReference>
<dbReference type="EMBL" id="CP032683">
    <property type="protein sequence ID" value="AYK15730.1"/>
    <property type="molecule type" value="Genomic_DNA"/>
</dbReference>
<feature type="domain" description="PAS" evidence="16">
    <location>
        <begin position="379"/>
        <end position="437"/>
    </location>
</feature>
<dbReference type="GO" id="GO:0005886">
    <property type="term" value="C:plasma membrane"/>
    <property type="evidence" value="ECO:0007669"/>
    <property type="project" value="UniProtKB-SubCell"/>
</dbReference>
<dbReference type="Pfam" id="PF14417">
    <property type="entry name" value="MEDS"/>
    <property type="match status" value="1"/>
</dbReference>
<reference evidence="18" key="2">
    <citation type="submission" date="2018-10" db="EMBL/GenBank/DDBJ databases">
        <authorList>
            <person name="Fischer M.A."/>
            <person name="Kern T."/>
            <person name="Deppenmeier U."/>
            <person name="Schmitz R.A."/>
            <person name="Rother M."/>
        </authorList>
    </citation>
    <scope>NUCLEOTIDE SEQUENCE</scope>
    <source>
        <strain evidence="18">E03.2</strain>
    </source>
</reference>
<keyword evidence="9" id="KW-0677">Repeat</keyword>
<dbReference type="InterPro" id="IPR035965">
    <property type="entry name" value="PAS-like_dom_sf"/>
</dbReference>
<organism evidence="18 20">
    <name type="scientific">Methanosarcina flavescens</name>
    <dbReference type="NCBI Taxonomy" id="1715806"/>
    <lineage>
        <taxon>Archaea</taxon>
        <taxon>Methanobacteriati</taxon>
        <taxon>Methanobacteriota</taxon>
        <taxon>Stenosarchaea group</taxon>
        <taxon>Methanomicrobia</taxon>
        <taxon>Methanosarcinales</taxon>
        <taxon>Methanosarcinaceae</taxon>
        <taxon>Methanosarcina</taxon>
    </lineage>
</organism>
<gene>
    <name evidence="18" type="ORF">AOB57_011495</name>
    <name evidence="19" type="ORF">GX302_03135</name>
</gene>
<dbReference type="InterPro" id="IPR003661">
    <property type="entry name" value="HisK_dim/P_dom"/>
</dbReference>
<dbReference type="PANTHER" id="PTHR43304:SF1">
    <property type="entry name" value="PAC DOMAIN-CONTAINING PROTEIN"/>
    <property type="match status" value="1"/>
</dbReference>
<evidence type="ECO:0000256" key="3">
    <source>
        <dbReference type="ARBA" id="ARBA00012438"/>
    </source>
</evidence>
<dbReference type="GO" id="GO:0006355">
    <property type="term" value="P:regulation of DNA-templated transcription"/>
    <property type="evidence" value="ECO:0007669"/>
    <property type="project" value="InterPro"/>
</dbReference>
<sequence>MKKGLRKSGIDIVGEVPWGTHFCQFYQTKQDLIDILVPYFKTGLENNEFCMWVTSQPLEVEEAKKALGRAVPEIDVYLEKGQIEIISYDRWYVIDGIFDPQRVLNGWIEKLDKALAKGYDGLRSNGNLFWLEREHWNEFVEYEEQIDNTIGNCRMMALCAYSLDKCTATDIIDVVINHQFALVKKEGTWEQIKSSRRKKEEEKAFQATQHWGSTFDTVPDLIAILDNEYRIIRANQAMAKRLGMAPEECKGLTCYQAVHGMDEPPSFCPHRRLLEDGLEHTVELYEDNLGGYFIVSVSPLHNSEGKIIGSVHVARDINERKQAEETLRDAYENLQAQSEELQAQTEELQEAYEALNESEKQYRMLFTNMTEGFFLGESIYDKDGTPCDYRFLDVNPAFEPQTGLKREELLGRTIREMLHNPNYPLIEKCGEVALSGKPTHIEIFSQELDRYLDSYIFSPEKGKFAVILRDITKRKQAEEALRESEARRKVTEAVQAERERLNNVLDMLPAYIVLISPDYHVPFANRFFEERFGKSEGRRCYEYLFQRTEPCENCETCKVFKTGAPHRWEWIGPDGRNYDVYDYPFKDSDGSTLVMEMGIDITEIKQAQAAVQAERQRLFDVLETLPAMISLMTPDYHVAFANRSFREKFGESSNRHCYEYCYGRTRPCEFCEIYKVIETGQPQHWESNLPDGSVADCHAFPFTDIDGSPMILKMSIDVTEQKRAETELKKHKEQLEKAYKLLKKSEEDLAEAQKMAHLGNWNWNIVNNELYWSDEIYRIFGRTPQEFGTTYDSFLSYVHPEDREYVDNAVKEALNGKPYSIDHRIILASGEERIVHEQAEVIFNEEHIPVRMRGTVQDITEQKKAEEALKLANAYNRSLIEASIDPFVTISPDGKITDVNNSTEIVTGYSRKELIGTDFSDYFTEPEKAREGYQRVFQEGLVRNYPLEIRHRNGNITSVLYNASVYRNEAGEVIGIFAAARDVTEQKKTEEALRLSNIYNRSLLEASLDPLVTIGSDGKITDVNRATELVTGYSRNELIGTDFSDYFTEPEKASEGYQQVFREGLVQDYELAIQHRTGDVTPVLYNASVYRDEAGEVIGVFAAARNITELKKAEQLLKLKLEELARSNAELEQFAYVSSHDLQEPLRMIASYLQLLQRKYQGKLDEKADKYIYFAVDGASRMQNLINDLLEFSRVTTRAREFEPTDCESLLDQVIFNLEIPIKENKASISYGNLPVIMADSTQLAQVFQNLISNAIKFHSEKTPEIEISAKKKANEWLFSVKDNGIGIEAKFSDRIFEVFKRLNKREEYPGTGIGLSICKKIVERHGGRIWVESVPGEGSVFYFTLPIIPVNFHDRDFITEK</sequence>
<dbReference type="InterPro" id="IPR013656">
    <property type="entry name" value="PAS_4"/>
</dbReference>
<keyword evidence="14" id="KW-0175">Coiled coil</keyword>
<feature type="domain" description="PAS" evidence="16">
    <location>
        <begin position="770"/>
        <end position="817"/>
    </location>
</feature>
<dbReference type="InterPro" id="IPR004358">
    <property type="entry name" value="Sig_transdc_His_kin-like_C"/>
</dbReference>
<dbReference type="SUPFAM" id="SSF47384">
    <property type="entry name" value="Homodimeric domain of signal transducing histidine kinase"/>
    <property type="match status" value="1"/>
</dbReference>
<dbReference type="SUPFAM" id="SSF55785">
    <property type="entry name" value="PYP-like sensor domain (PAS domain)"/>
    <property type="match status" value="7"/>
</dbReference>
<dbReference type="InterPro" id="IPR003594">
    <property type="entry name" value="HATPase_dom"/>
</dbReference>
<dbReference type="Proteomes" id="UP000053087">
    <property type="component" value="Chromosome"/>
</dbReference>
<keyword evidence="8" id="KW-0812">Transmembrane</keyword>